<proteinExistence type="predicted"/>
<dbReference type="HOGENOM" id="CLU_058026_2_0_0"/>
<organism evidence="3 4">
    <name type="scientific">Deinococcus radiopugnans</name>
    <dbReference type="NCBI Taxonomy" id="57497"/>
    <lineage>
        <taxon>Bacteria</taxon>
        <taxon>Thermotogati</taxon>
        <taxon>Deinococcota</taxon>
        <taxon>Deinococci</taxon>
        <taxon>Deinococcales</taxon>
        <taxon>Deinococcaceae</taxon>
        <taxon>Deinococcus</taxon>
    </lineage>
</organism>
<protein>
    <recommendedName>
        <fullName evidence="2">DUF306 domain-containing protein</fullName>
    </recommendedName>
</protein>
<accession>A0A0A7KE60</accession>
<dbReference type="STRING" id="1182571.QR90_03885"/>
<name>A0A0A7KE60_9DEIO</name>
<sequence length="248" mass="25818">MKSPTILLSAALALASLASAQTPALTTDGAWTLSSLTDGQGTVAPTGMDLPTLSVQGEQISGFAGCNTFTTSGALTGQTFRFGPLATTRKLCAPEQNALETRVLTVLAQARAFARYGETLILTSGTSKAVFKRAGGTEVKVNTPLMATWRLVGAQGSEPLTLTFGEDGRVGGNAGCNNFMGEYSAVDGQLTFGPLASTRRACIDPALNAQEQTFLKDLSEVTGYEVSGSMLRLTTKSGKVLELARPVN</sequence>
<evidence type="ECO:0000256" key="1">
    <source>
        <dbReference type="SAM" id="SignalP"/>
    </source>
</evidence>
<dbReference type="InterPro" id="IPR038670">
    <property type="entry name" value="HslJ-like_sf"/>
</dbReference>
<dbReference type="Pfam" id="PF03724">
    <property type="entry name" value="META"/>
    <property type="match status" value="2"/>
</dbReference>
<dbReference type="InterPro" id="IPR053147">
    <property type="entry name" value="Hsp_HslJ-like"/>
</dbReference>
<evidence type="ECO:0000313" key="3">
    <source>
        <dbReference type="EMBL" id="AIZ44421.1"/>
    </source>
</evidence>
<dbReference type="InterPro" id="IPR005184">
    <property type="entry name" value="DUF306_Meta_HslJ"/>
</dbReference>
<keyword evidence="1" id="KW-0732">Signal</keyword>
<dbReference type="PANTHER" id="PTHR35535">
    <property type="entry name" value="HEAT SHOCK PROTEIN HSLJ"/>
    <property type="match status" value="1"/>
</dbReference>
<gene>
    <name evidence="3" type="ORF">QR90_03885</name>
</gene>
<feature type="domain" description="DUF306" evidence="2">
    <location>
        <begin position="153"/>
        <end position="241"/>
    </location>
</feature>
<feature type="domain" description="DUF306" evidence="2">
    <location>
        <begin position="26"/>
        <end position="129"/>
    </location>
</feature>
<dbReference type="EMBL" id="CP010028">
    <property type="protein sequence ID" value="AIZ44421.1"/>
    <property type="molecule type" value="Genomic_DNA"/>
</dbReference>
<dbReference type="RefSeq" id="WP_039682387.1">
    <property type="nucleotide sequence ID" value="NZ_CP010028.1"/>
</dbReference>
<dbReference type="Proteomes" id="UP000030634">
    <property type="component" value="Chromosome"/>
</dbReference>
<feature type="signal peptide" evidence="1">
    <location>
        <begin position="1"/>
        <end position="20"/>
    </location>
</feature>
<dbReference type="PANTHER" id="PTHR35535:SF1">
    <property type="entry name" value="HEAT SHOCK PROTEIN HSLJ"/>
    <property type="match status" value="1"/>
</dbReference>
<reference evidence="4" key="1">
    <citation type="submission" date="2014-11" db="EMBL/GenBank/DDBJ databases">
        <title>Hymenobacter sp. DG25B genome submission.</title>
        <authorList>
            <person name="Jung H.-Y."/>
            <person name="Kim M.K."/>
            <person name="Srinivasan S."/>
            <person name="Lim S."/>
        </authorList>
    </citation>
    <scope>NUCLEOTIDE SEQUENCE [LARGE SCALE GENOMIC DNA]</scope>
    <source>
        <strain evidence="4">DY59</strain>
    </source>
</reference>
<evidence type="ECO:0000313" key="4">
    <source>
        <dbReference type="Proteomes" id="UP000030634"/>
    </source>
</evidence>
<dbReference type="AlphaFoldDB" id="A0A0A7KE60"/>
<feature type="chain" id="PRO_5002041841" description="DUF306 domain-containing protein" evidence="1">
    <location>
        <begin position="21"/>
        <end position="248"/>
    </location>
</feature>
<dbReference type="KEGG" id="dsw:QR90_03885"/>
<evidence type="ECO:0000259" key="2">
    <source>
        <dbReference type="Pfam" id="PF03724"/>
    </source>
</evidence>
<dbReference type="Gene3D" id="2.40.128.270">
    <property type="match status" value="2"/>
</dbReference>